<protein>
    <submittedName>
        <fullName evidence="1">Uncharacterized protein</fullName>
    </submittedName>
</protein>
<keyword evidence="2" id="KW-1185">Reference proteome</keyword>
<dbReference type="EMBL" id="JADBGQ010000001">
    <property type="protein sequence ID" value="KAG5415381.1"/>
    <property type="molecule type" value="Genomic_DNA"/>
</dbReference>
<name>A0ABQ7NWY8_BRACM</name>
<reference evidence="1 2" key="1">
    <citation type="submission" date="2021-03" db="EMBL/GenBank/DDBJ databases">
        <authorList>
            <person name="King G.J."/>
            <person name="Bancroft I."/>
            <person name="Baten A."/>
            <person name="Bloomfield J."/>
            <person name="Borpatragohain P."/>
            <person name="He Z."/>
            <person name="Irish N."/>
            <person name="Irwin J."/>
            <person name="Liu K."/>
            <person name="Mauleon R.P."/>
            <person name="Moore J."/>
            <person name="Morris R."/>
            <person name="Ostergaard L."/>
            <person name="Wang B."/>
            <person name="Wells R."/>
        </authorList>
    </citation>
    <scope>NUCLEOTIDE SEQUENCE [LARGE SCALE GENOMIC DNA]</scope>
    <source>
        <strain evidence="1">R-o-18</strain>
        <tissue evidence="1">Leaf</tissue>
    </source>
</reference>
<proteinExistence type="predicted"/>
<comment type="caution">
    <text evidence="1">The sequence shown here is derived from an EMBL/GenBank/DDBJ whole genome shotgun (WGS) entry which is preliminary data.</text>
</comment>
<sequence>MEKLPAVRQLLVLRIRQNIHSGYKVKALEDPWILTIPARIFIRVMRTFVKWMVNGFLHRNILGVDEFGKTYLDKSNLWAKKTKKTSLLFAFGARSNYLDLISVTEKPHAWPSFSTELKKILSYKEDFEPLIFLTSLGSE</sequence>
<dbReference type="Proteomes" id="UP000823674">
    <property type="component" value="Chromosome A01"/>
</dbReference>
<accession>A0ABQ7NWY8</accession>
<evidence type="ECO:0000313" key="2">
    <source>
        <dbReference type="Proteomes" id="UP000823674"/>
    </source>
</evidence>
<evidence type="ECO:0000313" key="1">
    <source>
        <dbReference type="EMBL" id="KAG5415381.1"/>
    </source>
</evidence>
<organism evidence="1 2">
    <name type="scientific">Brassica rapa subsp. trilocularis</name>
    <dbReference type="NCBI Taxonomy" id="1813537"/>
    <lineage>
        <taxon>Eukaryota</taxon>
        <taxon>Viridiplantae</taxon>
        <taxon>Streptophyta</taxon>
        <taxon>Embryophyta</taxon>
        <taxon>Tracheophyta</taxon>
        <taxon>Spermatophyta</taxon>
        <taxon>Magnoliopsida</taxon>
        <taxon>eudicotyledons</taxon>
        <taxon>Gunneridae</taxon>
        <taxon>Pentapetalae</taxon>
        <taxon>rosids</taxon>
        <taxon>malvids</taxon>
        <taxon>Brassicales</taxon>
        <taxon>Brassicaceae</taxon>
        <taxon>Brassiceae</taxon>
        <taxon>Brassica</taxon>
    </lineage>
</organism>
<gene>
    <name evidence="1" type="primary">A01p041580.1_BraROA</name>
    <name evidence="1" type="ORF">IGI04_002948</name>
</gene>